<dbReference type="Pfam" id="PF03780">
    <property type="entry name" value="Asp23"/>
    <property type="match status" value="1"/>
</dbReference>
<reference evidence="2 3" key="1">
    <citation type="submission" date="2018-03" db="EMBL/GenBank/DDBJ databases">
        <title>Genomic Encyclopedia of Archaeal and Bacterial Type Strains, Phase II (KMG-II): from individual species to whole genera.</title>
        <authorList>
            <person name="Goeker M."/>
        </authorList>
    </citation>
    <scope>NUCLEOTIDE SEQUENCE [LARGE SCALE GENOMIC DNA]</scope>
    <source>
        <strain evidence="2 3">DSM 19711</strain>
    </source>
</reference>
<name>A0A2T0R4T8_9ACTN</name>
<accession>A0A2T0R4T8</accession>
<organism evidence="2 3">
    <name type="scientific">Kineococcus rhizosphaerae</name>
    <dbReference type="NCBI Taxonomy" id="559628"/>
    <lineage>
        <taxon>Bacteria</taxon>
        <taxon>Bacillati</taxon>
        <taxon>Actinomycetota</taxon>
        <taxon>Actinomycetes</taxon>
        <taxon>Kineosporiales</taxon>
        <taxon>Kineosporiaceae</taxon>
        <taxon>Kineococcus</taxon>
    </lineage>
</organism>
<comment type="caution">
    <text evidence="2">The sequence shown here is derived from an EMBL/GenBank/DDBJ whole genome shotgun (WGS) entry which is preliminary data.</text>
</comment>
<protein>
    <submittedName>
        <fullName evidence="2">Putative alkaline shock family protein YloU</fullName>
    </submittedName>
</protein>
<sequence length="111" mass="11636">MQRLTTAAAREVDGVAAAADSSGSLGALGSALGRDYPRVDCEVAGNRVRASVQIATVWPYPAAQVAAAVRDHVRDRLAELADLHADAVHVSVEKVVRASSTASTSTRRRVQ</sequence>
<evidence type="ECO:0000313" key="2">
    <source>
        <dbReference type="EMBL" id="PRY15371.1"/>
    </source>
</evidence>
<evidence type="ECO:0000256" key="1">
    <source>
        <dbReference type="ARBA" id="ARBA00005721"/>
    </source>
</evidence>
<evidence type="ECO:0000313" key="3">
    <source>
        <dbReference type="Proteomes" id="UP000238083"/>
    </source>
</evidence>
<dbReference type="AlphaFoldDB" id="A0A2T0R4T8"/>
<gene>
    <name evidence="2" type="ORF">CLV37_105299</name>
</gene>
<proteinExistence type="inferred from homology"/>
<comment type="similarity">
    <text evidence="1">Belongs to the asp23 family.</text>
</comment>
<dbReference type="EMBL" id="PVZF01000005">
    <property type="protein sequence ID" value="PRY15371.1"/>
    <property type="molecule type" value="Genomic_DNA"/>
</dbReference>
<dbReference type="Proteomes" id="UP000238083">
    <property type="component" value="Unassembled WGS sequence"/>
</dbReference>
<dbReference type="InterPro" id="IPR005531">
    <property type="entry name" value="Asp23"/>
</dbReference>
<keyword evidence="3" id="KW-1185">Reference proteome</keyword>